<gene>
    <name evidence="4" type="ORF">Lalb_Chr10g0094031</name>
</gene>
<sequence length="578" mass="68431">MLLDIPLLDRSKVYLFTGDHELKEEYIEEMIGTCPRVQNIIRQGKFEGLKWTYLKKHIIKMEEQKNWKSFGSSFALAIYGLVLFPFVANMIDWEALDVFYKVKRFSINPVPAVLAETLLQFHKGHQVAKERTKIRYCVQLLYVWMITRFRHHQFPLESRYPLRRFNNTNIKPVTLFEWSRLFKEIDPRNFGVKCCLYDRHEEVMFSCGEYQNLVLMGPRGCITFTHALVLGQLKWEMNFVAPQQLQGFVLLYKDKNASKELLDTTKKAIQDIHFYGKKELGEHQTFYTKEYNLWRKERMTSKTSINIIMPKEKEGPTQTEINLLRRIKILEGQLEESRNTLEKESFNREKLNEVNLGLKEEVTSLKTDYANLCSSLKREEREVKGLKSQLKARERIIFNLRKEKEESDRSLDETRSESEQDRASATKAWAVVDECQKAIEQGLRREDQYRAMMDDQTKIHRLNINKINEERNQLLNQLGNLEHAYDQMAGEREMWSNNWTQVLDGCEADKLRWEKRCLGIIDGIGEFADDWLVTFEAANQEANMYPETGMLPNMRTFFTKCTQVARRLKKWRKSIEEL</sequence>
<dbReference type="OrthoDB" id="1430424at2759"/>
<protein>
    <recommendedName>
        <fullName evidence="3">DUF7745 domain-containing protein</fullName>
    </recommendedName>
</protein>
<keyword evidence="5" id="KW-1185">Reference proteome</keyword>
<evidence type="ECO:0000256" key="1">
    <source>
        <dbReference type="SAM" id="Coils"/>
    </source>
</evidence>
<keyword evidence="2" id="KW-0472">Membrane</keyword>
<dbReference type="Pfam" id="PF24924">
    <property type="entry name" value="DUF7745"/>
    <property type="match status" value="1"/>
</dbReference>
<evidence type="ECO:0000259" key="3">
    <source>
        <dbReference type="Pfam" id="PF24924"/>
    </source>
</evidence>
<reference evidence="5" key="1">
    <citation type="journal article" date="2020" name="Nat. Commun.">
        <title>Genome sequence of the cluster root forming white lupin.</title>
        <authorList>
            <person name="Hufnagel B."/>
            <person name="Marques A."/>
            <person name="Soriano A."/>
            <person name="Marques L."/>
            <person name="Divol F."/>
            <person name="Doumas P."/>
            <person name="Sallet E."/>
            <person name="Mancinotti D."/>
            <person name="Carrere S."/>
            <person name="Marande W."/>
            <person name="Arribat S."/>
            <person name="Keller J."/>
            <person name="Huneau C."/>
            <person name="Blein T."/>
            <person name="Aime D."/>
            <person name="Laguerre M."/>
            <person name="Taylor J."/>
            <person name="Schubert V."/>
            <person name="Nelson M."/>
            <person name="Geu-Flores F."/>
            <person name="Crespi M."/>
            <person name="Gallardo-Guerrero K."/>
            <person name="Delaux P.-M."/>
            <person name="Salse J."/>
            <person name="Berges H."/>
            <person name="Guyot R."/>
            <person name="Gouzy J."/>
            <person name="Peret B."/>
        </authorList>
    </citation>
    <scope>NUCLEOTIDE SEQUENCE [LARGE SCALE GENOMIC DNA]</scope>
    <source>
        <strain evidence="5">cv. Amiga</strain>
    </source>
</reference>
<dbReference type="Proteomes" id="UP000447434">
    <property type="component" value="Chromosome 10"/>
</dbReference>
<accession>A0A6A4PUH9</accession>
<feature type="domain" description="DUF7745" evidence="3">
    <location>
        <begin position="12"/>
        <end position="299"/>
    </location>
</feature>
<name>A0A6A4PUH9_LUPAL</name>
<organism evidence="4 5">
    <name type="scientific">Lupinus albus</name>
    <name type="common">White lupine</name>
    <name type="synonym">Lupinus termis</name>
    <dbReference type="NCBI Taxonomy" id="3870"/>
    <lineage>
        <taxon>Eukaryota</taxon>
        <taxon>Viridiplantae</taxon>
        <taxon>Streptophyta</taxon>
        <taxon>Embryophyta</taxon>
        <taxon>Tracheophyta</taxon>
        <taxon>Spermatophyta</taxon>
        <taxon>Magnoliopsida</taxon>
        <taxon>eudicotyledons</taxon>
        <taxon>Gunneridae</taxon>
        <taxon>Pentapetalae</taxon>
        <taxon>rosids</taxon>
        <taxon>fabids</taxon>
        <taxon>Fabales</taxon>
        <taxon>Fabaceae</taxon>
        <taxon>Papilionoideae</taxon>
        <taxon>50 kb inversion clade</taxon>
        <taxon>genistoids sensu lato</taxon>
        <taxon>core genistoids</taxon>
        <taxon>Genisteae</taxon>
        <taxon>Lupinus</taxon>
    </lineage>
</organism>
<feature type="coiled-coil region" evidence="1">
    <location>
        <begin position="464"/>
        <end position="491"/>
    </location>
</feature>
<keyword evidence="1" id="KW-0175">Coiled coil</keyword>
<feature type="transmembrane region" description="Helical" evidence="2">
    <location>
        <begin position="70"/>
        <end position="91"/>
    </location>
</feature>
<keyword evidence="2" id="KW-0812">Transmembrane</keyword>
<dbReference type="PANTHER" id="PTHR48154:SF1">
    <property type="entry name" value="PROTEIN, PUTATIVE-RELATED"/>
    <property type="match status" value="1"/>
</dbReference>
<dbReference type="PANTHER" id="PTHR48154">
    <property type="entry name" value="PROTEIN, PUTATIVE-RELATED"/>
    <property type="match status" value="1"/>
</dbReference>
<evidence type="ECO:0000313" key="4">
    <source>
        <dbReference type="EMBL" id="KAE9605133.1"/>
    </source>
</evidence>
<comment type="caution">
    <text evidence="4">The sequence shown here is derived from an EMBL/GenBank/DDBJ whole genome shotgun (WGS) entry which is preliminary data.</text>
</comment>
<dbReference type="InterPro" id="IPR056647">
    <property type="entry name" value="DUF7745"/>
</dbReference>
<proteinExistence type="predicted"/>
<feature type="coiled-coil region" evidence="1">
    <location>
        <begin position="334"/>
        <end position="417"/>
    </location>
</feature>
<keyword evidence="2" id="KW-1133">Transmembrane helix</keyword>
<dbReference type="EMBL" id="WOCE01000010">
    <property type="protein sequence ID" value="KAE9605133.1"/>
    <property type="molecule type" value="Genomic_DNA"/>
</dbReference>
<dbReference type="AlphaFoldDB" id="A0A6A4PUH9"/>
<evidence type="ECO:0000313" key="5">
    <source>
        <dbReference type="Proteomes" id="UP000447434"/>
    </source>
</evidence>
<evidence type="ECO:0000256" key="2">
    <source>
        <dbReference type="SAM" id="Phobius"/>
    </source>
</evidence>